<name>A0ABD7V5F1_9ACTN</name>
<dbReference type="CDD" id="cd04301">
    <property type="entry name" value="NAT_SF"/>
    <property type="match status" value="1"/>
</dbReference>
<comment type="caution">
    <text evidence="1">The sequence shown here is derived from an EMBL/GenBank/DDBJ whole genome shotgun (WGS) entry which is preliminary data.</text>
</comment>
<reference evidence="1 2" key="1">
    <citation type="submission" date="2019-02" db="EMBL/GenBank/DDBJ databases">
        <authorList>
            <consortium name="Pathogen Informatics"/>
        </authorList>
    </citation>
    <scope>NUCLEOTIDE SEQUENCE [LARGE SCALE GENOMIC DNA]</scope>
    <source>
        <strain evidence="1 2">3012STDY6756503</strain>
    </source>
</reference>
<accession>A0ABD7V5F1</accession>
<dbReference type="InterPro" id="IPR016181">
    <property type="entry name" value="Acyl_CoA_acyltransferase"/>
</dbReference>
<dbReference type="GeneID" id="60751101"/>
<dbReference type="SUPFAM" id="SSF55729">
    <property type="entry name" value="Acyl-CoA N-acyltransferases (Nat)"/>
    <property type="match status" value="1"/>
</dbReference>
<gene>
    <name evidence="1" type="ORF">NCTC8139_03116</name>
</gene>
<dbReference type="Proteomes" id="UP000360750">
    <property type="component" value="Unassembled WGS sequence"/>
</dbReference>
<proteinExistence type="predicted"/>
<protein>
    <recommendedName>
        <fullName evidence="3">GNAT family N-acetyltransferase</fullName>
    </recommendedName>
</protein>
<dbReference type="Gene3D" id="3.40.630.30">
    <property type="match status" value="1"/>
</dbReference>
<evidence type="ECO:0000313" key="1">
    <source>
        <dbReference type="EMBL" id="VFA89550.1"/>
    </source>
</evidence>
<dbReference type="AlphaFoldDB" id="A0ABD7V5F1"/>
<organism evidence="1 2">
    <name type="scientific">Gordonia paraffinivorans</name>
    <dbReference type="NCBI Taxonomy" id="175628"/>
    <lineage>
        <taxon>Bacteria</taxon>
        <taxon>Bacillati</taxon>
        <taxon>Actinomycetota</taxon>
        <taxon>Actinomycetes</taxon>
        <taxon>Mycobacteriales</taxon>
        <taxon>Gordoniaceae</taxon>
        <taxon>Gordonia</taxon>
    </lineage>
</organism>
<dbReference type="EMBL" id="CAACYD010000007">
    <property type="protein sequence ID" value="VFA89550.1"/>
    <property type="molecule type" value="Genomic_DNA"/>
</dbReference>
<sequence>MQTILDGVPGCRHLTEDDREVALDVLERGLREVPIYSWLLGADSPPEVYRWYGRVIFEENLRYLYGVFESDALIALALVTDPEKPSAAEPVSDELMMLNRRYATSVDGFPKRFHELREVGADAEVPGAIDVTLELVLPEYRRRGISARFLDAAREAGRRMGVPVTGSTTHLHMSKFYSERYAPIHAEFTLTDGPTVWVHRWDPPGPSTVG</sequence>
<evidence type="ECO:0008006" key="3">
    <source>
        <dbReference type="Google" id="ProtNLM"/>
    </source>
</evidence>
<dbReference type="RefSeq" id="WP_006899883.1">
    <property type="nucleotide sequence ID" value="NZ_CAACYD010000007.1"/>
</dbReference>
<evidence type="ECO:0000313" key="2">
    <source>
        <dbReference type="Proteomes" id="UP000360750"/>
    </source>
</evidence>